<proteinExistence type="predicted"/>
<evidence type="ECO:0000313" key="3">
    <source>
        <dbReference type="Proteomes" id="UP000640583"/>
    </source>
</evidence>
<dbReference type="Pfam" id="PF17336">
    <property type="entry name" value="DUF5368"/>
    <property type="match status" value="1"/>
</dbReference>
<evidence type="ECO:0000313" key="2">
    <source>
        <dbReference type="EMBL" id="MBI1492277.1"/>
    </source>
</evidence>
<accession>A0A8J7LTW5</accession>
<evidence type="ECO:0000256" key="1">
    <source>
        <dbReference type="SAM" id="Phobius"/>
    </source>
</evidence>
<dbReference type="EMBL" id="JADCKQ010000001">
    <property type="protein sequence ID" value="MBI1492277.1"/>
    <property type="molecule type" value="Genomic_DNA"/>
</dbReference>
<sequence>MKELTLSTLFAVFEEIFGKGLFWAMVAVAALVTVGYIYVLVRDRAVSWKKFLLAQMAMPFGAVGAVVFVQHMTHSSLSDLGGPVDVIVLAMIAIVGAIGAAILVYTVQGLFSRRAV</sequence>
<dbReference type="AlphaFoldDB" id="A0A8J7LTW5"/>
<organism evidence="2 3">
    <name type="scientific">Halocynthiibacter styelae</name>
    <dbReference type="NCBI Taxonomy" id="2761955"/>
    <lineage>
        <taxon>Bacteria</taxon>
        <taxon>Pseudomonadati</taxon>
        <taxon>Pseudomonadota</taxon>
        <taxon>Alphaproteobacteria</taxon>
        <taxon>Rhodobacterales</taxon>
        <taxon>Paracoccaceae</taxon>
        <taxon>Halocynthiibacter</taxon>
    </lineage>
</organism>
<reference evidence="2" key="1">
    <citation type="submission" date="2020-10" db="EMBL/GenBank/DDBJ databases">
        <title>Paenihalocynthiibacter styelae gen. nov., sp. nov., isolated from stalked sea squirt Styela clava.</title>
        <authorList>
            <person name="Kim Y.-O."/>
            <person name="Yoon J.-H."/>
        </authorList>
    </citation>
    <scope>NUCLEOTIDE SEQUENCE</scope>
    <source>
        <strain evidence="2">MYP1-1</strain>
    </source>
</reference>
<comment type="caution">
    <text evidence="2">The sequence shown here is derived from an EMBL/GenBank/DDBJ whole genome shotgun (WGS) entry which is preliminary data.</text>
</comment>
<protein>
    <submittedName>
        <fullName evidence="2">DUF5368 domain-containing protein</fullName>
    </submittedName>
</protein>
<name>A0A8J7LTW5_9RHOB</name>
<gene>
    <name evidence="2" type="ORF">H1D41_01360</name>
</gene>
<feature type="transmembrane region" description="Helical" evidence="1">
    <location>
        <begin position="20"/>
        <end position="39"/>
    </location>
</feature>
<feature type="transmembrane region" description="Helical" evidence="1">
    <location>
        <begin position="51"/>
        <end position="72"/>
    </location>
</feature>
<feature type="transmembrane region" description="Helical" evidence="1">
    <location>
        <begin position="84"/>
        <end position="107"/>
    </location>
</feature>
<dbReference type="InterPro" id="IPR035308">
    <property type="entry name" value="DUF5368"/>
</dbReference>
<dbReference type="RefSeq" id="WP_107496050.1">
    <property type="nucleotide sequence ID" value="NZ_JADCKQ010000001.1"/>
</dbReference>
<keyword evidence="3" id="KW-1185">Reference proteome</keyword>
<dbReference type="Proteomes" id="UP000640583">
    <property type="component" value="Unassembled WGS sequence"/>
</dbReference>
<keyword evidence="1" id="KW-0472">Membrane</keyword>
<keyword evidence="1" id="KW-0812">Transmembrane</keyword>
<keyword evidence="1" id="KW-1133">Transmembrane helix</keyword>